<protein>
    <submittedName>
        <fullName evidence="1">Uncharacterized protein</fullName>
    </submittedName>
</protein>
<gene>
    <name evidence="1" type="ORF">DVS28_b0176</name>
</gene>
<organism evidence="1 2">
    <name type="scientific">Euzebya pacifica</name>
    <dbReference type="NCBI Taxonomy" id="1608957"/>
    <lineage>
        <taxon>Bacteria</taxon>
        <taxon>Bacillati</taxon>
        <taxon>Actinomycetota</taxon>
        <taxon>Nitriliruptoria</taxon>
        <taxon>Euzebyales</taxon>
    </lineage>
</organism>
<proteinExistence type="predicted"/>
<reference evidence="1 2" key="1">
    <citation type="submission" date="2018-09" db="EMBL/GenBank/DDBJ databases">
        <title>Complete genome sequence of Euzebya sp. DY32-46 isolated from seawater of Pacific Ocean.</title>
        <authorList>
            <person name="Xu L."/>
            <person name="Wu Y.-H."/>
            <person name="Xu X.-W."/>
        </authorList>
    </citation>
    <scope>NUCLEOTIDE SEQUENCE [LARGE SCALE GENOMIC DNA]</scope>
    <source>
        <strain evidence="1 2">DY32-46</strain>
        <plasmid evidence="2">pedy32-46i</plasmid>
    </source>
</reference>
<dbReference type="RefSeq" id="WP_114594549.1">
    <property type="nucleotide sequence ID" value="NZ_CP031166.1"/>
</dbReference>
<dbReference type="EMBL" id="CP031166">
    <property type="protein sequence ID" value="AXV09946.1"/>
    <property type="molecule type" value="Genomic_DNA"/>
</dbReference>
<accession>A0A346Y649</accession>
<geneLocation type="plasmid" evidence="2">
    <name>pedy32-46i</name>
</geneLocation>
<dbReference type="Proteomes" id="UP000264006">
    <property type="component" value="Plasmid pEDY32-46I"/>
</dbReference>
<dbReference type="KEGG" id="euz:DVS28_b0176"/>
<keyword evidence="1" id="KW-0614">Plasmid</keyword>
<dbReference type="AlphaFoldDB" id="A0A346Y649"/>
<name>A0A346Y649_9ACTN</name>
<evidence type="ECO:0000313" key="1">
    <source>
        <dbReference type="EMBL" id="AXV09946.1"/>
    </source>
</evidence>
<sequence length="105" mass="11587">MTAVHDPAATLPSTVQQLWGHWEARHGGHPQYGHWRTDAVPARMTRRIGGGDTFVRTEPGDLVLVHSDIDGLAMRATRHAYCPRVGGNVAVRYGDYTPLETEDTP</sequence>
<keyword evidence="2" id="KW-1185">Reference proteome</keyword>
<evidence type="ECO:0000313" key="2">
    <source>
        <dbReference type="Proteomes" id="UP000264006"/>
    </source>
</evidence>